<comment type="caution">
    <text evidence="6">The sequence shown here is derived from an EMBL/GenBank/DDBJ whole genome shotgun (WGS) entry which is preliminary data.</text>
</comment>
<dbReference type="InterPro" id="IPR009374">
    <property type="entry name" value="eIF3k"/>
</dbReference>
<dbReference type="InterPro" id="IPR016024">
    <property type="entry name" value="ARM-type_fold"/>
</dbReference>
<evidence type="ECO:0000256" key="2">
    <source>
        <dbReference type="ARBA" id="ARBA00022540"/>
    </source>
</evidence>
<proteinExistence type="inferred from homology"/>
<dbReference type="InterPro" id="IPR033464">
    <property type="entry name" value="CSN8_PSD8_EIF3K"/>
</dbReference>
<dbReference type="Gene3D" id="1.25.40.250">
    <property type="entry name" value="ARM repeat, domain 1"/>
    <property type="match status" value="1"/>
</dbReference>
<evidence type="ECO:0000313" key="7">
    <source>
        <dbReference type="Proteomes" id="UP001345013"/>
    </source>
</evidence>
<reference evidence="6 7" key="1">
    <citation type="submission" date="2023-08" db="EMBL/GenBank/DDBJ databases">
        <title>Black Yeasts Isolated from many extreme environments.</title>
        <authorList>
            <person name="Coleine C."/>
            <person name="Stajich J.E."/>
            <person name="Selbmann L."/>
        </authorList>
    </citation>
    <scope>NUCLEOTIDE SEQUENCE [LARGE SCALE GENOMIC DNA]</scope>
    <source>
        <strain evidence="6 7">CCFEE 5885</strain>
    </source>
</reference>
<evidence type="ECO:0000256" key="1">
    <source>
        <dbReference type="ARBA" id="ARBA00022490"/>
    </source>
</evidence>
<dbReference type="Gene3D" id="1.10.10.10">
    <property type="entry name" value="Winged helix-like DNA-binding domain superfamily/Winged helix DNA-binding domain"/>
    <property type="match status" value="1"/>
</dbReference>
<keyword evidence="2 4" id="KW-0396">Initiation factor</keyword>
<dbReference type="Pfam" id="PF10075">
    <property type="entry name" value="CSN8_PSD8_EIF3K"/>
    <property type="match status" value="1"/>
</dbReference>
<sequence length="243" mass="27264">MPYAFDKCPERPANIEQILNGLDRYNPETTTVFQEYVNQQCEEKFFDCYSCLALLKLYQFNPHLIHPETITNILVKSLTIFPSPAFSLALALLPPSTIPFGNTSGAAIPTTELTESIQKLTRISTLLESAQYDVFWATLDSDDVYADLYSDVAGFEDLIRIRIAGEVGKTFREIDMRVLSAWLDLRGEALTKFAQTACGWSMSGEKVKIPSNSENEARAEIKGERVGVEQFGRVFRRGMEAPA</sequence>
<evidence type="ECO:0000256" key="4">
    <source>
        <dbReference type="HAMAP-Rule" id="MF_03010"/>
    </source>
</evidence>
<evidence type="ECO:0000259" key="5">
    <source>
        <dbReference type="PROSITE" id="PS50250"/>
    </source>
</evidence>
<dbReference type="HAMAP" id="MF_03010">
    <property type="entry name" value="eIF3k"/>
    <property type="match status" value="1"/>
</dbReference>
<comment type="function">
    <text evidence="4">Component of the eukaryotic translation initiation factor 3 (eIF-3) complex, which is involved in protein synthesis of a specialized repertoire of mRNAs and, together with other initiation factors, stimulates binding of mRNA and methionyl-tRNAi to the 40S ribosome. The eIF-3 complex specifically targets and initiates translation of a subset of mRNAs involved in cell proliferation.</text>
</comment>
<dbReference type="EMBL" id="JAVRRG010000012">
    <property type="protein sequence ID" value="KAK5099039.1"/>
    <property type="molecule type" value="Genomic_DNA"/>
</dbReference>
<comment type="similarity">
    <text evidence="4">Belongs to the eIF-3 subunit K family.</text>
</comment>
<protein>
    <recommendedName>
        <fullName evidence="4">Eukaryotic translation initiation factor 3 subunit K</fullName>
        <shortName evidence="4">eIF3k</shortName>
    </recommendedName>
    <alternativeName>
        <fullName evidence="4">eIF-3 p25</fullName>
    </alternativeName>
</protein>
<dbReference type="InterPro" id="IPR036388">
    <property type="entry name" value="WH-like_DNA-bd_sf"/>
</dbReference>
<dbReference type="InterPro" id="IPR036390">
    <property type="entry name" value="WH_DNA-bd_sf"/>
</dbReference>
<comment type="subcellular location">
    <subcellularLocation>
        <location evidence="4">Cytoplasm</location>
    </subcellularLocation>
</comment>
<dbReference type="PROSITE" id="PS50250">
    <property type="entry name" value="PCI"/>
    <property type="match status" value="1"/>
</dbReference>
<evidence type="ECO:0000256" key="3">
    <source>
        <dbReference type="ARBA" id="ARBA00022917"/>
    </source>
</evidence>
<dbReference type="Proteomes" id="UP001345013">
    <property type="component" value="Unassembled WGS sequence"/>
</dbReference>
<gene>
    <name evidence="6" type="ORF">LTR24_001667</name>
</gene>
<dbReference type="SUPFAM" id="SSF48371">
    <property type="entry name" value="ARM repeat"/>
    <property type="match status" value="1"/>
</dbReference>
<dbReference type="PANTHER" id="PTHR13022:SF0">
    <property type="entry name" value="EUKARYOTIC TRANSLATION INITIATION FACTOR 3 SUBUNIT K"/>
    <property type="match status" value="1"/>
</dbReference>
<keyword evidence="3 4" id="KW-0648">Protein biosynthesis</keyword>
<dbReference type="SUPFAM" id="SSF46785">
    <property type="entry name" value="Winged helix' DNA-binding domain"/>
    <property type="match status" value="1"/>
</dbReference>
<keyword evidence="1 4" id="KW-0963">Cytoplasm</keyword>
<keyword evidence="7" id="KW-1185">Reference proteome</keyword>
<dbReference type="InterPro" id="IPR000717">
    <property type="entry name" value="PCI_dom"/>
</dbReference>
<dbReference type="InterPro" id="IPR016020">
    <property type="entry name" value="Transl_init_fac_sub12_N_euk"/>
</dbReference>
<comment type="subunit">
    <text evidence="4">Component of the eukaryotic translation initiation factor 3 (eIF-3) complex.</text>
</comment>
<name>A0ABR0KKK4_9EURO</name>
<organism evidence="6 7">
    <name type="scientific">Lithohypha guttulata</name>
    <dbReference type="NCBI Taxonomy" id="1690604"/>
    <lineage>
        <taxon>Eukaryota</taxon>
        <taxon>Fungi</taxon>
        <taxon>Dikarya</taxon>
        <taxon>Ascomycota</taxon>
        <taxon>Pezizomycotina</taxon>
        <taxon>Eurotiomycetes</taxon>
        <taxon>Chaetothyriomycetidae</taxon>
        <taxon>Chaetothyriales</taxon>
        <taxon>Trichomeriaceae</taxon>
        <taxon>Lithohypha</taxon>
    </lineage>
</organism>
<evidence type="ECO:0000313" key="6">
    <source>
        <dbReference type="EMBL" id="KAK5099039.1"/>
    </source>
</evidence>
<feature type="domain" description="PCI" evidence="5">
    <location>
        <begin position="46"/>
        <end position="225"/>
    </location>
</feature>
<accession>A0ABR0KKK4</accession>
<dbReference type="PANTHER" id="PTHR13022">
    <property type="entry name" value="EUKARYOTIC TRANSLATION INITIATION FACTOR 3 SUBUNIT 11"/>
    <property type="match status" value="1"/>
</dbReference>